<sequence length="98" mass="11398">MGAVEVRRAYSRATDKSEGCKYVQDRLYHDRADVFPLWNRGAKAYICGSRDVGKAIEDVCIRLAQEWGKDEGKNTTEEEAQEWFEKNRNERFATDVFD</sequence>
<dbReference type="AlphaFoldDB" id="A0A9P5GYK7"/>
<gene>
    <name evidence="1" type="ORF">G7Z17_g13616</name>
</gene>
<name>A0A9P5GYK7_9HYPO</name>
<proteinExistence type="predicted"/>
<dbReference type="EMBL" id="JAANBB010000883">
    <property type="protein sequence ID" value="KAF7532626.1"/>
    <property type="molecule type" value="Genomic_DNA"/>
</dbReference>
<protein>
    <submittedName>
        <fullName evidence="1">Uncharacterized protein</fullName>
    </submittedName>
</protein>
<organism evidence="1 2">
    <name type="scientific">Cylindrodendrum hubeiense</name>
    <dbReference type="NCBI Taxonomy" id="595255"/>
    <lineage>
        <taxon>Eukaryota</taxon>
        <taxon>Fungi</taxon>
        <taxon>Dikarya</taxon>
        <taxon>Ascomycota</taxon>
        <taxon>Pezizomycotina</taxon>
        <taxon>Sordariomycetes</taxon>
        <taxon>Hypocreomycetidae</taxon>
        <taxon>Hypocreales</taxon>
        <taxon>Nectriaceae</taxon>
        <taxon>Cylindrodendrum</taxon>
    </lineage>
</organism>
<dbReference type="SUPFAM" id="SSF52343">
    <property type="entry name" value="Ferredoxin reductase-like, C-terminal NADP-linked domain"/>
    <property type="match status" value="1"/>
</dbReference>
<comment type="caution">
    <text evidence="1">The sequence shown here is derived from an EMBL/GenBank/DDBJ whole genome shotgun (WGS) entry which is preliminary data.</text>
</comment>
<dbReference type="Proteomes" id="UP000722485">
    <property type="component" value="Unassembled WGS sequence"/>
</dbReference>
<evidence type="ECO:0000313" key="1">
    <source>
        <dbReference type="EMBL" id="KAF7532626.1"/>
    </source>
</evidence>
<reference evidence="1" key="1">
    <citation type="submission" date="2020-03" db="EMBL/GenBank/DDBJ databases">
        <title>Draft Genome Sequence of Cylindrodendrum hubeiense.</title>
        <authorList>
            <person name="Buettner E."/>
            <person name="Kellner H."/>
        </authorList>
    </citation>
    <scope>NUCLEOTIDE SEQUENCE</scope>
    <source>
        <strain evidence="1">IHI 201604</strain>
    </source>
</reference>
<dbReference type="Gene3D" id="3.40.50.80">
    <property type="entry name" value="Nucleotide-binding domain of ferredoxin-NADP reductase (FNR) module"/>
    <property type="match status" value="1"/>
</dbReference>
<dbReference type="InterPro" id="IPR039261">
    <property type="entry name" value="FNR_nucleotide-bd"/>
</dbReference>
<accession>A0A9P5GYK7</accession>
<dbReference type="OrthoDB" id="3147320at2759"/>
<evidence type="ECO:0000313" key="2">
    <source>
        <dbReference type="Proteomes" id="UP000722485"/>
    </source>
</evidence>
<keyword evidence="2" id="KW-1185">Reference proteome</keyword>